<proteinExistence type="predicted"/>
<evidence type="ECO:0000259" key="1">
    <source>
        <dbReference type="PROSITE" id="PS51819"/>
    </source>
</evidence>
<dbReference type="InterPro" id="IPR004360">
    <property type="entry name" value="Glyas_Fos-R_dOase_dom"/>
</dbReference>
<keyword evidence="3" id="KW-1185">Reference proteome</keyword>
<evidence type="ECO:0000313" key="2">
    <source>
        <dbReference type="EMBL" id="MEX8194641.1"/>
    </source>
</evidence>
<feature type="domain" description="VOC" evidence="1">
    <location>
        <begin position="5"/>
        <end position="118"/>
    </location>
</feature>
<protein>
    <submittedName>
        <fullName evidence="2">VOC family protein</fullName>
    </submittedName>
</protein>
<organism evidence="2 3">
    <name type="scientific">Comamonas guangdongensis</name>
    <dbReference type="NCBI Taxonomy" id="510515"/>
    <lineage>
        <taxon>Bacteria</taxon>
        <taxon>Pseudomonadati</taxon>
        <taxon>Pseudomonadota</taxon>
        <taxon>Betaproteobacteria</taxon>
        <taxon>Burkholderiales</taxon>
        <taxon>Comamonadaceae</taxon>
        <taxon>Comamonas</taxon>
    </lineage>
</organism>
<dbReference type="InterPro" id="IPR037523">
    <property type="entry name" value="VOC_core"/>
</dbReference>
<comment type="caution">
    <text evidence="2">The sequence shown here is derived from an EMBL/GenBank/DDBJ whole genome shotgun (WGS) entry which is preliminary data.</text>
</comment>
<dbReference type="Gene3D" id="3.10.180.10">
    <property type="entry name" value="2,3-Dihydroxybiphenyl 1,2-Dioxygenase, domain 1"/>
    <property type="match status" value="1"/>
</dbReference>
<dbReference type="RefSeq" id="WP_369339821.1">
    <property type="nucleotide sequence ID" value="NZ_JBFYGN010000024.1"/>
</dbReference>
<name>A0ABV3ZYG1_9BURK</name>
<gene>
    <name evidence="2" type="ORF">AB6724_17540</name>
</gene>
<reference evidence="2 3" key="1">
    <citation type="journal article" date="2013" name="Int. J. Syst. Evol. Microbiol.">
        <title>Comamonas guangdongensis sp. nov., isolated from subterranean forest sediment, and emended description of the genus Comamonas.</title>
        <authorList>
            <person name="Zhang J."/>
            <person name="Wang Y."/>
            <person name="Zhou S."/>
            <person name="Wu C."/>
            <person name="He J."/>
            <person name="Li F."/>
        </authorList>
    </citation>
    <scope>NUCLEOTIDE SEQUENCE [LARGE SCALE GENOMIC DNA]</scope>
    <source>
        <strain evidence="2 3">CCTCC AB2011133</strain>
    </source>
</reference>
<dbReference type="SUPFAM" id="SSF54593">
    <property type="entry name" value="Glyoxalase/Bleomycin resistance protein/Dihydroxybiphenyl dioxygenase"/>
    <property type="match status" value="1"/>
</dbReference>
<accession>A0ABV3ZYG1</accession>
<dbReference type="InterPro" id="IPR029068">
    <property type="entry name" value="Glyas_Bleomycin-R_OHBP_Dase"/>
</dbReference>
<dbReference type="EMBL" id="JBFYGN010000024">
    <property type="protein sequence ID" value="MEX8194641.1"/>
    <property type="molecule type" value="Genomic_DNA"/>
</dbReference>
<dbReference type="Pfam" id="PF00903">
    <property type="entry name" value="Glyoxalase"/>
    <property type="match status" value="1"/>
</dbReference>
<dbReference type="Proteomes" id="UP001561046">
    <property type="component" value="Unassembled WGS sequence"/>
</dbReference>
<evidence type="ECO:0000313" key="3">
    <source>
        <dbReference type="Proteomes" id="UP001561046"/>
    </source>
</evidence>
<sequence length="134" mass="15250">MNIKSVNHIHFHFHPRSREEIRFFYATVLGAHELRTPEKKQLLQFEMGDQLLCFTPDAGAQSRSRTQHVAFNVEGMGDLRKRLTAFDLCFIESHPEAAAAQQIYIKDPAGNQLEFLEWRDQLAAAGIADDGARP</sequence>
<dbReference type="PROSITE" id="PS51819">
    <property type="entry name" value="VOC"/>
    <property type="match status" value="1"/>
</dbReference>